<comment type="cofactor">
    <cofactor evidence="6 7">
        <name>[4Fe-4S] cluster</name>
        <dbReference type="ChEBI" id="CHEBI:49883"/>
    </cofactor>
    <text evidence="6 7">Binds 1 [4Fe-4S] cluster. The cluster is coordinated with 3 cysteines and an exchangeable S-adenosyl-L-methionine.</text>
</comment>
<dbReference type="SFLD" id="SFLDF00343">
    <property type="entry name" value="aminofutalosine_synthase_(mqnE"/>
    <property type="match status" value="1"/>
</dbReference>
<dbReference type="InterPro" id="IPR006638">
    <property type="entry name" value="Elp3/MiaA/NifB-like_rSAM"/>
</dbReference>
<feature type="binding site" evidence="8">
    <location>
        <position position="76"/>
    </location>
    <ligand>
        <name>S-adenosyl-L-methionine</name>
        <dbReference type="ChEBI" id="CHEBI:59789"/>
    </ligand>
</feature>
<gene>
    <name evidence="6" type="primary">mqnE</name>
    <name evidence="10" type="ORF">DB30_02030</name>
</gene>
<dbReference type="InterPro" id="IPR007197">
    <property type="entry name" value="rSAM"/>
</dbReference>
<evidence type="ECO:0000259" key="9">
    <source>
        <dbReference type="PROSITE" id="PS51918"/>
    </source>
</evidence>
<dbReference type="SMART" id="SM00729">
    <property type="entry name" value="Elp3"/>
    <property type="match status" value="1"/>
</dbReference>
<evidence type="ECO:0000256" key="4">
    <source>
        <dbReference type="ARBA" id="ARBA00023004"/>
    </source>
</evidence>
<dbReference type="PANTHER" id="PTHR43076">
    <property type="entry name" value="FO SYNTHASE (COFH)"/>
    <property type="match status" value="1"/>
</dbReference>
<dbReference type="CDD" id="cd01335">
    <property type="entry name" value="Radical_SAM"/>
    <property type="match status" value="1"/>
</dbReference>
<dbReference type="SFLD" id="SFLDG01389">
    <property type="entry name" value="menaquinone_synthsis_involved"/>
    <property type="match status" value="1"/>
</dbReference>
<dbReference type="InterPro" id="IPR045567">
    <property type="entry name" value="CofH/MnqC-like_C"/>
</dbReference>
<comment type="catalytic activity">
    <reaction evidence="6">
        <text>3-[(1-carboxyvinyl)-oxy]benzoate + S-adenosyl-L-methionine + H2O = 6-amino-6-deoxyfutalosine + hydrogencarbonate + L-methionine + H(+)</text>
        <dbReference type="Rhea" id="RHEA:33075"/>
        <dbReference type="ChEBI" id="CHEBI:15377"/>
        <dbReference type="ChEBI" id="CHEBI:15378"/>
        <dbReference type="ChEBI" id="CHEBI:17544"/>
        <dbReference type="ChEBI" id="CHEBI:57844"/>
        <dbReference type="ChEBI" id="CHEBI:59789"/>
        <dbReference type="ChEBI" id="CHEBI:64286"/>
        <dbReference type="ChEBI" id="CHEBI:76981"/>
        <dbReference type="EC" id="2.5.1.120"/>
    </reaction>
</comment>
<dbReference type="GO" id="GO:0051539">
    <property type="term" value="F:4 iron, 4 sulfur cluster binding"/>
    <property type="evidence" value="ECO:0007669"/>
    <property type="project" value="UniProtKB-KW"/>
</dbReference>
<dbReference type="Gene3D" id="3.20.20.70">
    <property type="entry name" value="Aldolase class I"/>
    <property type="match status" value="1"/>
</dbReference>
<dbReference type="SUPFAM" id="SSF102114">
    <property type="entry name" value="Radical SAM enzymes"/>
    <property type="match status" value="1"/>
</dbReference>
<comment type="caution">
    <text evidence="10">The sequence shown here is derived from an EMBL/GenBank/DDBJ whole genome shotgun (WGS) entry which is preliminary data.</text>
</comment>
<dbReference type="GO" id="GO:0044689">
    <property type="term" value="F:7,8-didemethyl-8-hydroxy-5-deazariboflavin synthase activity"/>
    <property type="evidence" value="ECO:0007669"/>
    <property type="project" value="TreeGrafter"/>
</dbReference>
<feature type="binding site" evidence="6 7">
    <location>
        <position position="74"/>
    </location>
    <ligand>
        <name>[4Fe-4S] cluster</name>
        <dbReference type="ChEBI" id="CHEBI:49883"/>
        <note>4Fe-4S-S-AdoMet</note>
    </ligand>
</feature>
<evidence type="ECO:0000313" key="11">
    <source>
        <dbReference type="Proteomes" id="UP000031599"/>
    </source>
</evidence>
<proteinExistence type="inferred from homology"/>
<feature type="binding site" evidence="8">
    <location>
        <position position="183"/>
    </location>
    <ligand>
        <name>S-adenosyl-L-methionine</name>
        <dbReference type="ChEBI" id="CHEBI:59789"/>
    </ligand>
</feature>
<keyword evidence="1 6" id="KW-0004">4Fe-4S</keyword>
<evidence type="ECO:0000256" key="5">
    <source>
        <dbReference type="ARBA" id="ARBA00023014"/>
    </source>
</evidence>
<evidence type="ECO:0000256" key="8">
    <source>
        <dbReference type="PIRSR" id="PIRSR004762-2"/>
    </source>
</evidence>
<dbReference type="SFLD" id="SFLDS00029">
    <property type="entry name" value="Radical_SAM"/>
    <property type="match status" value="1"/>
</dbReference>
<dbReference type="InterPro" id="IPR020050">
    <property type="entry name" value="FO_synthase_su2"/>
</dbReference>
<comment type="similarity">
    <text evidence="6">Belongs to the radical SAM superfamily. MqnE family.</text>
</comment>
<organism evidence="10 11">
    <name type="scientific">Enhygromyxa salina</name>
    <dbReference type="NCBI Taxonomy" id="215803"/>
    <lineage>
        <taxon>Bacteria</taxon>
        <taxon>Pseudomonadati</taxon>
        <taxon>Myxococcota</taxon>
        <taxon>Polyangia</taxon>
        <taxon>Nannocystales</taxon>
        <taxon>Nannocystaceae</taxon>
        <taxon>Enhygromyxa</taxon>
    </lineage>
</organism>
<dbReference type="GO" id="GO:0009234">
    <property type="term" value="P:menaquinone biosynthetic process"/>
    <property type="evidence" value="ECO:0007669"/>
    <property type="project" value="UniProtKB-UniRule"/>
</dbReference>
<dbReference type="Pfam" id="PF04055">
    <property type="entry name" value="Radical_SAM"/>
    <property type="match status" value="1"/>
</dbReference>
<comment type="pathway">
    <text evidence="6">Quinol/quinone metabolism; menaquinone biosynthesis.</text>
</comment>
<evidence type="ECO:0000256" key="3">
    <source>
        <dbReference type="ARBA" id="ARBA00022723"/>
    </source>
</evidence>
<sequence length="393" mass="44333">MKLPKDTTRFAQIAAKVREGQPLDLDDGVFLYRYPDLLALGGLANERREALHGDKTFFNINFHINPTNVCVADCKFCSFARLEPDAPAAYTMSVDEVRQKLVDRMDQPVTEVHIVNGLHHNLPFDYYKDCLRALKALRPDIHIKAYTAVEIHYFAEKYGLSYEQVLTELRDAGLDSMPGGGAEIFAPRARRKLCRGKADAEQWLDVHRAAHRLGIRTNCTMLYGTVETLEERVDHMLRLRELQAETGGFQTFIPLAFHADNNDLAKLPPPTGIDNLRTYAVARLMLHNIPHIKAYWIMIGIKTAQISLSFGVDDLDGTVQEEKIYHMAGAETPQALSRTDLVRLIREAGRVAVERDTLYHERWVDDGGALEGIRVDASLPYSSEPPRVSLPVL</sequence>
<dbReference type="EMBL" id="JMCC02000150">
    <property type="protein sequence ID" value="KIG12115.1"/>
    <property type="molecule type" value="Genomic_DNA"/>
</dbReference>
<dbReference type="NCBIfam" id="TIGR03700">
    <property type="entry name" value="mena_SCO4494"/>
    <property type="match status" value="1"/>
</dbReference>
<evidence type="ECO:0000256" key="6">
    <source>
        <dbReference type="HAMAP-Rule" id="MF_00993"/>
    </source>
</evidence>
<keyword evidence="6" id="KW-0808">Transferase</keyword>
<dbReference type="EC" id="2.5.1.120" evidence="6"/>
<name>A0A0C2CQY3_9BACT</name>
<dbReference type="InterPro" id="IPR022432">
    <property type="entry name" value="MqnE"/>
</dbReference>
<evidence type="ECO:0000256" key="1">
    <source>
        <dbReference type="ARBA" id="ARBA00022485"/>
    </source>
</evidence>
<dbReference type="SFLD" id="SFLDG01064">
    <property type="entry name" value="F420__menaquinone_cofactor_bio"/>
    <property type="match status" value="1"/>
</dbReference>
<feature type="binding site" evidence="6 7">
    <location>
        <position position="77"/>
    </location>
    <ligand>
        <name>[4Fe-4S] cluster</name>
        <dbReference type="ChEBI" id="CHEBI:49883"/>
        <note>4Fe-4S-S-AdoMet</note>
    </ligand>
</feature>
<dbReference type="PIRSF" id="PIRSF004762">
    <property type="entry name" value="CHP00423"/>
    <property type="match status" value="1"/>
</dbReference>
<dbReference type="PANTHER" id="PTHR43076:SF7">
    <property type="entry name" value="AMINODEOXYFUTALOSINE SYNTHASE"/>
    <property type="match status" value="1"/>
</dbReference>
<keyword evidence="5 6" id="KW-0411">Iron-sulfur</keyword>
<dbReference type="UniPathway" id="UPA00079"/>
<dbReference type="HAMAP" id="MF_00993">
    <property type="entry name" value="MqnE"/>
    <property type="match status" value="1"/>
</dbReference>
<dbReference type="NCBIfam" id="TIGR00423">
    <property type="entry name" value="CofH family radical SAM protein"/>
    <property type="match status" value="1"/>
</dbReference>
<accession>A0A0C2CQY3</accession>
<dbReference type="PROSITE" id="PS51918">
    <property type="entry name" value="RADICAL_SAM"/>
    <property type="match status" value="1"/>
</dbReference>
<dbReference type="Proteomes" id="UP000031599">
    <property type="component" value="Unassembled WGS sequence"/>
</dbReference>
<dbReference type="InterPro" id="IPR058240">
    <property type="entry name" value="rSAM_sf"/>
</dbReference>
<dbReference type="AlphaFoldDB" id="A0A0C2CQY3"/>
<dbReference type="GO" id="GO:0102573">
    <property type="term" value="F:aminodeoxyfutalosine synthase activity"/>
    <property type="evidence" value="ECO:0007669"/>
    <property type="project" value="UniProtKB-EC"/>
</dbReference>
<reference evidence="10 11" key="1">
    <citation type="submission" date="2014-12" db="EMBL/GenBank/DDBJ databases">
        <title>Genome assembly of Enhygromyxa salina DSM 15201.</title>
        <authorList>
            <person name="Sharma G."/>
            <person name="Subramanian S."/>
        </authorList>
    </citation>
    <scope>NUCLEOTIDE SEQUENCE [LARGE SCALE GENOMIC DNA]</scope>
    <source>
        <strain evidence="10 11">DSM 15201</strain>
    </source>
</reference>
<keyword evidence="3 6" id="KW-0479">Metal-binding</keyword>
<protein>
    <recommendedName>
        <fullName evidence="6">Aminodeoxyfutalosine synthase</fullName>
        <shortName evidence="6">AFL synthase</shortName>
        <shortName evidence="6">Aminofutalosine synthase</shortName>
        <ecNumber evidence="6">2.5.1.120</ecNumber>
    </recommendedName>
    <alternativeName>
        <fullName evidence="6">Menaquinone biosynthetic enzyme MqnE</fullName>
    </alternativeName>
</protein>
<evidence type="ECO:0000313" key="10">
    <source>
        <dbReference type="EMBL" id="KIG12115.1"/>
    </source>
</evidence>
<dbReference type="InterPro" id="IPR034405">
    <property type="entry name" value="F420"/>
</dbReference>
<dbReference type="Pfam" id="PF19288">
    <property type="entry name" value="CofH_C"/>
    <property type="match status" value="1"/>
</dbReference>
<feature type="domain" description="Radical SAM core" evidence="9">
    <location>
        <begin position="56"/>
        <end position="290"/>
    </location>
</feature>
<keyword evidence="4 6" id="KW-0408">Iron</keyword>
<comment type="function">
    <text evidence="6">Radical SAM enzyme that catalyzes the addition of the adenosyl radical to the double bond of 3-[(1-carboxyvinyl)oxy]benzoate, leading to aminodeoxyfutalosine (AFL), a key intermediate in the formation of menaquinone (MK, vitamin K2) from chorismate.</text>
</comment>
<evidence type="ECO:0000256" key="2">
    <source>
        <dbReference type="ARBA" id="ARBA00022691"/>
    </source>
</evidence>
<keyword evidence="6" id="KW-0474">Menaquinone biosynthesis</keyword>
<keyword evidence="2 6" id="KW-0949">S-adenosyl-L-methionine</keyword>
<feature type="binding site" evidence="6 7">
    <location>
        <position position="70"/>
    </location>
    <ligand>
        <name>[4Fe-4S] cluster</name>
        <dbReference type="ChEBI" id="CHEBI:49883"/>
        <note>4Fe-4S-S-AdoMet</note>
    </ligand>
</feature>
<dbReference type="GO" id="GO:0005506">
    <property type="term" value="F:iron ion binding"/>
    <property type="evidence" value="ECO:0007669"/>
    <property type="project" value="UniProtKB-UniRule"/>
</dbReference>
<dbReference type="InterPro" id="IPR013785">
    <property type="entry name" value="Aldolase_TIM"/>
</dbReference>
<evidence type="ECO:0000256" key="7">
    <source>
        <dbReference type="PIRSR" id="PIRSR004762-1"/>
    </source>
</evidence>
<dbReference type="RefSeq" id="WP_052558399.1">
    <property type="nucleotide sequence ID" value="NZ_JMCC02000150.1"/>
</dbReference>